<dbReference type="Pfam" id="PF12140">
    <property type="entry name" value="SLED"/>
    <property type="match status" value="1"/>
</dbReference>
<dbReference type="Proteomes" id="UP001209878">
    <property type="component" value="Unassembled WGS sequence"/>
</dbReference>
<dbReference type="Pfam" id="PF00536">
    <property type="entry name" value="SAM_1"/>
    <property type="match status" value="1"/>
</dbReference>
<sequence length="974" mass="108390">MVVSPAVAIAPRSSGAPNGAVSLVTAPGGRYRLTDTSLQPTDLSVKSTAHSILKQPAVSRPSAVTATKPQRVAATPSSDKVEGGKTAVIKEGDKSECVIDSTTQDEGAVEYDDFMWEDYLQESSAIAAPPTSFRHVECSLESGFEKSMKLEVANKQPAGTYWVASIVMTCGQLLRLRHEGVSPDDSSADFWCDVISSDIHPIGWCRVNDKKLQPPEELRALRNDWDAFLEETLRCGITAPAYLLDGRTGTTPVDQIKAGMRLEVQHDLEPSLLWIVKIRKNVGGRLLLCYEGTEEEDTTADFWLFYLDHRLHPIGWAQQQGCIYKPPTVVLEGHDGGTAWTDILSTALKEAQQMSLPPDIFKDQTVVPVHGFKVGHKVEALHPVNHCLICPATVAQVIDDHYVLIRIDSLLAGADPVQFCCHAMSWSVLPVGWCTRNSVTLTRPPGWTKDVFSWPEYLTQTGSVAAAADAFRKVSVEHGFETNMKVEAVNPANSAQVCPATITRIVDQLMWLHLDSEPETVSSFVTSTESHDIFPVGWCESNGYELKPPLTWKRKRTVIPQPKPAPAPQDQKSTTTFTKLKEGEGRGGSGGSTDCPKIYFNHRCFSGPFLSKGRIATLPKSIGPGNVCLVMKEVLSMLINVAYKSSRVLRELQMEGSGTPGMQQQVLKAKYKGKSYRAMVDICKTSDQIEQFCRQVCLRLECCPNLVSPNNVNGRCPERCFQLTKTKYTHYYGKKKKRKIGRPPGGHSNLENGQRKPGKRRKRKKLILTHRKKCMSAEGTAPNGDTVEGEDDFDTSSGTESLKREYDDDDDDDNSDSSFGARKKRRYMHRILPPTEICTRGARRPRFTFERRTHQKILLASPRKDSPKKYKIHAKMDTPEVTAPLMSLPPRHDTLQLKTNPLKWSVKKVVEFMKTTDCAGLSKIFNDQEIDGQALLLLTLPAIQEHLELKLGPAVKLCHHVERIKVAFFEQFAR</sequence>
<dbReference type="CDD" id="cd20095">
    <property type="entry name" value="MBT_SFMBT_rpt3"/>
    <property type="match status" value="1"/>
</dbReference>
<name>A0AAD9P439_RIDPI</name>
<evidence type="ECO:0000256" key="1">
    <source>
        <dbReference type="ARBA" id="ARBA00004123"/>
    </source>
</evidence>
<evidence type="ECO:0000256" key="4">
    <source>
        <dbReference type="ARBA" id="ARBA00023242"/>
    </source>
</evidence>
<keyword evidence="2" id="KW-0678">Repressor</keyword>
<dbReference type="GO" id="GO:0003682">
    <property type="term" value="F:chromatin binding"/>
    <property type="evidence" value="ECO:0007669"/>
    <property type="project" value="TreeGrafter"/>
</dbReference>
<comment type="caution">
    <text evidence="9">The sequence shown here is derived from an EMBL/GenBank/DDBJ whole genome shotgun (WGS) entry which is preliminary data.</text>
</comment>
<dbReference type="PANTHER" id="PTHR12247">
    <property type="entry name" value="POLYCOMB GROUP PROTEIN"/>
    <property type="match status" value="1"/>
</dbReference>
<dbReference type="CDD" id="cd20093">
    <property type="entry name" value="MBT_SFMBT_rpt1"/>
    <property type="match status" value="1"/>
</dbReference>
<feature type="domain" description="SLED" evidence="8">
    <location>
        <begin position="595"/>
        <end position="709"/>
    </location>
</feature>
<feature type="compositionally biased region" description="Basic residues" evidence="6">
    <location>
        <begin position="756"/>
        <end position="774"/>
    </location>
</feature>
<dbReference type="Pfam" id="PF02820">
    <property type="entry name" value="MBT"/>
    <property type="match status" value="4"/>
</dbReference>
<evidence type="ECO:0000259" key="8">
    <source>
        <dbReference type="Pfam" id="PF12140"/>
    </source>
</evidence>
<feature type="repeat" description="MBT" evidence="5">
    <location>
        <begin position="338"/>
        <end position="444"/>
    </location>
</feature>
<dbReference type="GO" id="GO:0005634">
    <property type="term" value="C:nucleus"/>
    <property type="evidence" value="ECO:0007669"/>
    <property type="project" value="UniProtKB-SubCell"/>
</dbReference>
<dbReference type="PANTHER" id="PTHR12247:SF129">
    <property type="entry name" value="SOP-2-RELATED PROTEIN 3"/>
    <property type="match status" value="1"/>
</dbReference>
<evidence type="ECO:0000256" key="6">
    <source>
        <dbReference type="SAM" id="MobiDB-lite"/>
    </source>
</evidence>
<keyword evidence="3" id="KW-0677">Repeat</keyword>
<evidence type="ECO:0000313" key="10">
    <source>
        <dbReference type="Proteomes" id="UP001209878"/>
    </source>
</evidence>
<dbReference type="Gene3D" id="1.10.150.50">
    <property type="entry name" value="Transcription Factor, Ets-1"/>
    <property type="match status" value="1"/>
</dbReference>
<dbReference type="CDD" id="cd20096">
    <property type="entry name" value="MBT_SFMBT_rpt4"/>
    <property type="match status" value="1"/>
</dbReference>
<dbReference type="InterPro" id="IPR050548">
    <property type="entry name" value="PcG_chromatin_remod_factors"/>
</dbReference>
<dbReference type="SUPFAM" id="SSF47769">
    <property type="entry name" value="SAM/Pointed domain"/>
    <property type="match status" value="1"/>
</dbReference>
<dbReference type="EMBL" id="JAODUO010000154">
    <property type="protein sequence ID" value="KAK2187780.1"/>
    <property type="molecule type" value="Genomic_DNA"/>
</dbReference>
<dbReference type="InterPro" id="IPR004092">
    <property type="entry name" value="Mbt"/>
</dbReference>
<evidence type="ECO:0008006" key="11">
    <source>
        <dbReference type="Google" id="ProtNLM"/>
    </source>
</evidence>
<dbReference type="Gene3D" id="3.90.1150.190">
    <property type="entry name" value="SLED domain"/>
    <property type="match status" value="1"/>
</dbReference>
<dbReference type="InterPro" id="IPR013761">
    <property type="entry name" value="SAM/pointed_sf"/>
</dbReference>
<dbReference type="SMART" id="SM00561">
    <property type="entry name" value="MBT"/>
    <property type="match status" value="4"/>
</dbReference>
<proteinExistence type="predicted"/>
<evidence type="ECO:0000313" key="9">
    <source>
        <dbReference type="EMBL" id="KAK2187780.1"/>
    </source>
</evidence>
<feature type="repeat" description="MBT" evidence="5">
    <location>
        <begin position="452"/>
        <end position="549"/>
    </location>
</feature>
<organism evidence="9 10">
    <name type="scientific">Ridgeia piscesae</name>
    <name type="common">Tubeworm</name>
    <dbReference type="NCBI Taxonomy" id="27915"/>
    <lineage>
        <taxon>Eukaryota</taxon>
        <taxon>Metazoa</taxon>
        <taxon>Spiralia</taxon>
        <taxon>Lophotrochozoa</taxon>
        <taxon>Annelida</taxon>
        <taxon>Polychaeta</taxon>
        <taxon>Sedentaria</taxon>
        <taxon>Canalipalpata</taxon>
        <taxon>Sabellida</taxon>
        <taxon>Siboglinidae</taxon>
        <taxon>Ridgeia</taxon>
    </lineage>
</organism>
<feature type="domain" description="SAM" evidence="7">
    <location>
        <begin position="903"/>
        <end position="965"/>
    </location>
</feature>
<accession>A0AAD9P439</accession>
<keyword evidence="10" id="KW-1185">Reference proteome</keyword>
<dbReference type="PROSITE" id="PS51079">
    <property type="entry name" value="MBT"/>
    <property type="match status" value="4"/>
</dbReference>
<dbReference type="CDD" id="cd20094">
    <property type="entry name" value="MBT_SFMBT_rpt2"/>
    <property type="match status" value="1"/>
</dbReference>
<reference evidence="9" key="1">
    <citation type="journal article" date="2023" name="Mol. Biol. Evol.">
        <title>Third-Generation Sequencing Reveals the Adaptive Role of the Epigenome in Three Deep-Sea Polychaetes.</title>
        <authorList>
            <person name="Perez M."/>
            <person name="Aroh O."/>
            <person name="Sun Y."/>
            <person name="Lan Y."/>
            <person name="Juniper S.K."/>
            <person name="Young C.R."/>
            <person name="Angers B."/>
            <person name="Qian P.Y."/>
        </authorList>
    </citation>
    <scope>NUCLEOTIDE SEQUENCE</scope>
    <source>
        <strain evidence="9">R07B-5</strain>
    </source>
</reference>
<evidence type="ECO:0000259" key="7">
    <source>
        <dbReference type="Pfam" id="PF00536"/>
    </source>
</evidence>
<evidence type="ECO:0000256" key="3">
    <source>
        <dbReference type="ARBA" id="ARBA00022737"/>
    </source>
</evidence>
<feature type="region of interest" description="Disordered" evidence="6">
    <location>
        <begin position="559"/>
        <end position="592"/>
    </location>
</feature>
<feature type="repeat" description="MBT" evidence="5">
    <location>
        <begin position="223"/>
        <end position="327"/>
    </location>
</feature>
<dbReference type="GO" id="GO:0042393">
    <property type="term" value="F:histone binding"/>
    <property type="evidence" value="ECO:0007669"/>
    <property type="project" value="TreeGrafter"/>
</dbReference>
<feature type="region of interest" description="Disordered" evidence="6">
    <location>
        <begin position="732"/>
        <end position="826"/>
    </location>
</feature>
<feature type="repeat" description="MBT" evidence="5">
    <location>
        <begin position="114"/>
        <end position="215"/>
    </location>
</feature>
<dbReference type="Gene3D" id="2.30.30.140">
    <property type="match status" value="4"/>
</dbReference>
<comment type="subcellular location">
    <subcellularLocation>
        <location evidence="1">Nucleus</location>
    </subcellularLocation>
</comment>
<feature type="compositionally biased region" description="Basic residues" evidence="6">
    <location>
        <begin position="732"/>
        <end position="741"/>
    </location>
</feature>
<dbReference type="AlphaFoldDB" id="A0AAD9P439"/>
<dbReference type="InterPro" id="IPR001660">
    <property type="entry name" value="SAM"/>
</dbReference>
<evidence type="ECO:0000256" key="5">
    <source>
        <dbReference type="PROSITE-ProRule" id="PRU00459"/>
    </source>
</evidence>
<keyword evidence="4" id="KW-0539">Nucleus</keyword>
<dbReference type="SUPFAM" id="SSF63748">
    <property type="entry name" value="Tudor/PWWP/MBT"/>
    <property type="match status" value="4"/>
</dbReference>
<dbReference type="GO" id="GO:0045892">
    <property type="term" value="P:negative regulation of DNA-templated transcription"/>
    <property type="evidence" value="ECO:0007669"/>
    <property type="project" value="TreeGrafter"/>
</dbReference>
<protein>
    <recommendedName>
        <fullName evidence="11">SAM domain-containing protein</fullName>
    </recommendedName>
</protein>
<dbReference type="InterPro" id="IPR038348">
    <property type="entry name" value="SLED_sf"/>
</dbReference>
<feature type="region of interest" description="Disordered" evidence="6">
    <location>
        <begin position="57"/>
        <end position="80"/>
    </location>
</feature>
<evidence type="ECO:0000256" key="2">
    <source>
        <dbReference type="ARBA" id="ARBA00022491"/>
    </source>
</evidence>
<dbReference type="InterPro" id="IPR021987">
    <property type="entry name" value="SLED"/>
</dbReference>
<gene>
    <name evidence="9" type="ORF">NP493_154g01026</name>
</gene>